<organism evidence="2 3">
    <name type="scientific">Actinospica acidithermotolerans</name>
    <dbReference type="NCBI Taxonomy" id="2828514"/>
    <lineage>
        <taxon>Bacteria</taxon>
        <taxon>Bacillati</taxon>
        <taxon>Actinomycetota</taxon>
        <taxon>Actinomycetes</taxon>
        <taxon>Catenulisporales</taxon>
        <taxon>Actinospicaceae</taxon>
        <taxon>Actinospica</taxon>
    </lineage>
</organism>
<dbReference type="InterPro" id="IPR000182">
    <property type="entry name" value="GNAT_dom"/>
</dbReference>
<dbReference type="Proteomes" id="UP000676325">
    <property type="component" value="Unassembled WGS sequence"/>
</dbReference>
<comment type="caution">
    <text evidence="2">The sequence shown here is derived from an EMBL/GenBank/DDBJ whole genome shotgun (WGS) entry which is preliminary data.</text>
</comment>
<evidence type="ECO:0000313" key="3">
    <source>
        <dbReference type="Proteomes" id="UP000676325"/>
    </source>
</evidence>
<dbReference type="GO" id="GO:0016747">
    <property type="term" value="F:acyltransferase activity, transferring groups other than amino-acyl groups"/>
    <property type="evidence" value="ECO:0007669"/>
    <property type="project" value="InterPro"/>
</dbReference>
<accession>A0A941ILH1</accession>
<dbReference type="Gene3D" id="3.40.630.30">
    <property type="match status" value="1"/>
</dbReference>
<feature type="domain" description="N-acetyltransferase" evidence="1">
    <location>
        <begin position="1"/>
        <end position="121"/>
    </location>
</feature>
<keyword evidence="2" id="KW-0808">Transferase</keyword>
<keyword evidence="3" id="KW-1185">Reference proteome</keyword>
<name>A0A941ILH1_9ACTN</name>
<dbReference type="InterPro" id="IPR016181">
    <property type="entry name" value="Acyl_CoA_acyltransferase"/>
</dbReference>
<reference evidence="2" key="1">
    <citation type="submission" date="2021-04" db="EMBL/GenBank/DDBJ databases">
        <title>Genome based classification of Actinospica acidithermotolerans sp. nov., an actinobacterium isolated from an Indonesian hot spring.</title>
        <authorList>
            <person name="Kusuma A.B."/>
            <person name="Putra K.E."/>
            <person name="Nafisah S."/>
            <person name="Loh J."/>
            <person name="Nouioui I."/>
            <person name="Goodfellow M."/>
        </authorList>
    </citation>
    <scope>NUCLEOTIDE SEQUENCE</scope>
    <source>
        <strain evidence="2">MGRD01-02</strain>
    </source>
</reference>
<dbReference type="EC" id="2.3.1.-" evidence="2"/>
<protein>
    <submittedName>
        <fullName evidence="2">GNAT family N-acetyltransferase</fullName>
        <ecNumber evidence="2">2.3.1.-</ecNumber>
    </submittedName>
</protein>
<dbReference type="AlphaFoldDB" id="A0A941ILH1"/>
<dbReference type="EMBL" id="JAGSOH010000038">
    <property type="protein sequence ID" value="MBR7827621.1"/>
    <property type="molecule type" value="Genomic_DNA"/>
</dbReference>
<dbReference type="Pfam" id="PF13673">
    <property type="entry name" value="Acetyltransf_10"/>
    <property type="match status" value="1"/>
</dbReference>
<dbReference type="PROSITE" id="PS51186">
    <property type="entry name" value="GNAT"/>
    <property type="match status" value="1"/>
</dbReference>
<dbReference type="SUPFAM" id="SSF55729">
    <property type="entry name" value="Acyl-CoA N-acyltransferases (Nat)"/>
    <property type="match status" value="1"/>
</dbReference>
<dbReference type="CDD" id="cd04301">
    <property type="entry name" value="NAT_SF"/>
    <property type="match status" value="1"/>
</dbReference>
<keyword evidence="2" id="KW-0012">Acyltransferase</keyword>
<proteinExistence type="predicted"/>
<evidence type="ECO:0000313" key="2">
    <source>
        <dbReference type="EMBL" id="MBR7827621.1"/>
    </source>
</evidence>
<evidence type="ECO:0000259" key="1">
    <source>
        <dbReference type="PROSITE" id="PS51186"/>
    </source>
</evidence>
<sequence>MAAASEELTLPADRIVERRTQVAVSREPDTDGQLLGFGTIEGEPPAGELGMLFVDPPAIGTGVGGALFTHLTALALDLGFHRLTIAADPNAEPFYLARGAVRIGGVPSGVAPGRVLPLLAVAL</sequence>
<gene>
    <name evidence="2" type="ORF">KDK95_14985</name>
</gene>